<evidence type="ECO:0000313" key="3">
    <source>
        <dbReference type="EMBL" id="KAF2068852.1"/>
    </source>
</evidence>
<feature type="compositionally biased region" description="Polar residues" evidence="2">
    <location>
        <begin position="405"/>
        <end position="425"/>
    </location>
</feature>
<dbReference type="Proteomes" id="UP000695562">
    <property type="component" value="Unassembled WGS sequence"/>
</dbReference>
<feature type="coiled-coil region" evidence="1">
    <location>
        <begin position="344"/>
        <end position="378"/>
    </location>
</feature>
<accession>A0A8J4V074</accession>
<feature type="region of interest" description="Disordered" evidence="2">
    <location>
        <begin position="257"/>
        <end position="339"/>
    </location>
</feature>
<evidence type="ECO:0000313" key="4">
    <source>
        <dbReference type="Proteomes" id="UP000695562"/>
    </source>
</evidence>
<keyword evidence="4" id="KW-1185">Reference proteome</keyword>
<proteinExistence type="predicted"/>
<name>A0A8J4V074_9MYCE</name>
<dbReference type="AlphaFoldDB" id="A0A8J4V074"/>
<evidence type="ECO:0000256" key="2">
    <source>
        <dbReference type="SAM" id="MobiDB-lite"/>
    </source>
</evidence>
<dbReference type="EMBL" id="AJWJ01000821">
    <property type="protein sequence ID" value="KAF2068852.1"/>
    <property type="molecule type" value="Genomic_DNA"/>
</dbReference>
<sequence>MTGYKDTPNYLLQIDNELKASTIEELKKHDGLEDADFKVHKKTSFYKNGRTTIYLKNYIKAEEFFRKHKKIGGHDLKMIKSNSLEPNETNTWVLILSGTTLDKSNAGMHEELKIIRETIEKSAEHYKYEFLSFNEKQGHGDWLSTIGFENLMTRKLFTLRNNFRVADRKVTMGTPRREGRYSYSIKTKTDLALLSQNLEHIDEHLDKNSGLTFRKHSNGLNELEVRTSYKIAFDENKMAKKLEFHTENETFYLEIERKSKKQVSKPTTKSDKNIPKKVEKKPMEKPSGISPTQRISGKPSFAEVTKGNKLSVRTEPVKVPETKKSQTHQKRNETETSTESNLLIQSLVKQNETLINQVNQLLDHLKKKDEELTKVLEQNNRILNLIVEKTHFPENLNNKRARDTTAPNYEFNLTNLSGTASNQKQPAPKGLDTPKQTKQAEKTALAIQAVQTNQTMQATQATQATPIDPQLPTMVVTQPQVLNGTQNENPTKVFNDGDVGMTD</sequence>
<feature type="region of interest" description="Disordered" evidence="2">
    <location>
        <begin position="481"/>
        <end position="503"/>
    </location>
</feature>
<comment type="caution">
    <text evidence="3">The sequence shown here is derived from an EMBL/GenBank/DDBJ whole genome shotgun (WGS) entry which is preliminary data.</text>
</comment>
<feature type="compositionally biased region" description="Basic and acidic residues" evidence="2">
    <location>
        <begin position="315"/>
        <end position="334"/>
    </location>
</feature>
<evidence type="ECO:0000256" key="1">
    <source>
        <dbReference type="SAM" id="Coils"/>
    </source>
</evidence>
<feature type="compositionally biased region" description="Basic and acidic residues" evidence="2">
    <location>
        <begin position="268"/>
        <end position="284"/>
    </location>
</feature>
<feature type="region of interest" description="Disordered" evidence="2">
    <location>
        <begin position="398"/>
        <end position="441"/>
    </location>
</feature>
<reference evidence="3" key="1">
    <citation type="submission" date="2020-01" db="EMBL/GenBank/DDBJ databases">
        <title>Development of genomics and gene disruption for Polysphondylium violaceum indicates a role for the polyketide synthase stlB in stalk morphogenesis.</title>
        <authorList>
            <person name="Narita B."/>
            <person name="Kawabe Y."/>
            <person name="Kin K."/>
            <person name="Saito T."/>
            <person name="Gibbs R."/>
            <person name="Kuspa A."/>
            <person name="Muzny D."/>
            <person name="Queller D."/>
            <person name="Richards S."/>
            <person name="Strassman J."/>
            <person name="Sucgang R."/>
            <person name="Worley K."/>
            <person name="Schaap P."/>
        </authorList>
    </citation>
    <scope>NUCLEOTIDE SEQUENCE</scope>
    <source>
        <strain evidence="3">QSvi11</strain>
    </source>
</reference>
<gene>
    <name evidence="3" type="ORF">CYY_009827</name>
</gene>
<organism evidence="3 4">
    <name type="scientific">Polysphondylium violaceum</name>
    <dbReference type="NCBI Taxonomy" id="133409"/>
    <lineage>
        <taxon>Eukaryota</taxon>
        <taxon>Amoebozoa</taxon>
        <taxon>Evosea</taxon>
        <taxon>Eumycetozoa</taxon>
        <taxon>Dictyostelia</taxon>
        <taxon>Dictyosteliales</taxon>
        <taxon>Dictyosteliaceae</taxon>
        <taxon>Polysphondylium</taxon>
    </lineage>
</organism>
<protein>
    <submittedName>
        <fullName evidence="3">Uncharacterized protein</fullName>
    </submittedName>
</protein>
<keyword evidence="1" id="KW-0175">Coiled coil</keyword>
<feature type="compositionally biased region" description="Polar residues" evidence="2">
    <location>
        <begin position="481"/>
        <end position="492"/>
    </location>
</feature>